<proteinExistence type="predicted"/>
<dbReference type="EMBL" id="JAAMPI010000812">
    <property type="protein sequence ID" value="KAF4628444.1"/>
    <property type="molecule type" value="Genomic_DNA"/>
</dbReference>
<gene>
    <name evidence="2" type="ORF">G7Y89_g9710</name>
</gene>
<dbReference type="OrthoDB" id="5232891at2759"/>
<accession>A0A8H4RE53</accession>
<keyword evidence="3" id="KW-1185">Reference proteome</keyword>
<evidence type="ECO:0000313" key="3">
    <source>
        <dbReference type="Proteomes" id="UP000566819"/>
    </source>
</evidence>
<sequence length="356" mass="40843">MSILVYMMSKPHWASHTQHPEKERKRLHKKPRCKTKKSLYACKDIIDVVQEPTCLTLLTDDGHSITGHGKGEKVPHIAYLLKDLPPLPSEYTLSHYSKDTMGSMRTRRSKTPVYFVGQLESKRRPYDTAQVLADQYQASLPNRPFTPADHDLAKSSHKCLRKIKCQQSLRDMIKEHSKSLSYSDCDTLVGSDVSDSPTSPTRKFPEINKFHLVDKIPRQAPVSEELANMDPGIEHDIGLQICMNLLTNELASALFRQHPTEKEDRASGLQILLMIEAYEAMQQQIRRELYNSHVTGHGMDSHVRYVDGILDHWLDALYAVYDRSQLKKNHYAPIKEVEEEEWPPRRSEDSQATCVN</sequence>
<dbReference type="Proteomes" id="UP000566819">
    <property type="component" value="Unassembled WGS sequence"/>
</dbReference>
<name>A0A8H4RE53_9HELO</name>
<dbReference type="AlphaFoldDB" id="A0A8H4RE53"/>
<organism evidence="2 3">
    <name type="scientific">Cudoniella acicularis</name>
    <dbReference type="NCBI Taxonomy" id="354080"/>
    <lineage>
        <taxon>Eukaryota</taxon>
        <taxon>Fungi</taxon>
        <taxon>Dikarya</taxon>
        <taxon>Ascomycota</taxon>
        <taxon>Pezizomycotina</taxon>
        <taxon>Leotiomycetes</taxon>
        <taxon>Helotiales</taxon>
        <taxon>Tricladiaceae</taxon>
        <taxon>Cudoniella</taxon>
    </lineage>
</organism>
<protein>
    <submittedName>
        <fullName evidence="2">Uncharacterized protein</fullName>
    </submittedName>
</protein>
<reference evidence="2 3" key="1">
    <citation type="submission" date="2020-03" db="EMBL/GenBank/DDBJ databases">
        <title>Draft Genome Sequence of Cudoniella acicularis.</title>
        <authorList>
            <person name="Buettner E."/>
            <person name="Kellner H."/>
        </authorList>
    </citation>
    <scope>NUCLEOTIDE SEQUENCE [LARGE SCALE GENOMIC DNA]</scope>
    <source>
        <strain evidence="2 3">DSM 108380</strain>
    </source>
</reference>
<feature type="region of interest" description="Disordered" evidence="1">
    <location>
        <begin position="336"/>
        <end position="356"/>
    </location>
</feature>
<comment type="caution">
    <text evidence="2">The sequence shown here is derived from an EMBL/GenBank/DDBJ whole genome shotgun (WGS) entry which is preliminary data.</text>
</comment>
<evidence type="ECO:0000256" key="1">
    <source>
        <dbReference type="SAM" id="MobiDB-lite"/>
    </source>
</evidence>
<evidence type="ECO:0000313" key="2">
    <source>
        <dbReference type="EMBL" id="KAF4628444.1"/>
    </source>
</evidence>